<evidence type="ECO:0008006" key="5">
    <source>
        <dbReference type="Google" id="ProtNLM"/>
    </source>
</evidence>
<evidence type="ECO:0000313" key="4">
    <source>
        <dbReference type="Proteomes" id="UP001183410"/>
    </source>
</evidence>
<organism evidence="3 4">
    <name type="scientific">Streptomyces chisholmiae</name>
    <dbReference type="NCBI Taxonomy" id="3075540"/>
    <lineage>
        <taxon>Bacteria</taxon>
        <taxon>Bacillati</taxon>
        <taxon>Actinomycetota</taxon>
        <taxon>Actinomycetes</taxon>
        <taxon>Kitasatosporales</taxon>
        <taxon>Streptomycetaceae</taxon>
        <taxon>Streptomyces</taxon>
    </lineage>
</organism>
<feature type="signal peptide" evidence="2">
    <location>
        <begin position="1"/>
        <end position="28"/>
    </location>
</feature>
<feature type="chain" id="PRO_5045648121" description="DUF732 domain-containing protein" evidence="2">
    <location>
        <begin position="29"/>
        <end position="171"/>
    </location>
</feature>
<evidence type="ECO:0000313" key="3">
    <source>
        <dbReference type="EMBL" id="MDT0264810.1"/>
    </source>
</evidence>
<evidence type="ECO:0000256" key="2">
    <source>
        <dbReference type="SAM" id="SignalP"/>
    </source>
</evidence>
<dbReference type="EMBL" id="JAVREO010000001">
    <property type="protein sequence ID" value="MDT0264810.1"/>
    <property type="molecule type" value="Genomic_DNA"/>
</dbReference>
<comment type="caution">
    <text evidence="3">The sequence shown here is derived from an EMBL/GenBank/DDBJ whole genome shotgun (WGS) entry which is preliminary data.</text>
</comment>
<evidence type="ECO:0000256" key="1">
    <source>
        <dbReference type="SAM" id="MobiDB-lite"/>
    </source>
</evidence>
<feature type="compositionally biased region" description="Low complexity" evidence="1">
    <location>
        <begin position="66"/>
        <end position="75"/>
    </location>
</feature>
<accession>A0ABU2JIJ8</accession>
<dbReference type="Proteomes" id="UP001183410">
    <property type="component" value="Unassembled WGS sequence"/>
</dbReference>
<name>A0ABU2JIJ8_9ACTN</name>
<feature type="region of interest" description="Disordered" evidence="1">
    <location>
        <begin position="25"/>
        <end position="103"/>
    </location>
</feature>
<dbReference type="RefSeq" id="WP_311663447.1">
    <property type="nucleotide sequence ID" value="NZ_JAVREO010000001.1"/>
</dbReference>
<proteinExistence type="predicted"/>
<protein>
    <recommendedName>
        <fullName evidence="5">DUF732 domain-containing protein</fullName>
    </recommendedName>
</protein>
<dbReference type="PROSITE" id="PS51257">
    <property type="entry name" value="PROKAR_LIPOPROTEIN"/>
    <property type="match status" value="1"/>
</dbReference>
<sequence>MTARGRAARAAAPVLGLLLLLAGCGGSAGEEPAEDGAGRQAAATESAGPAEERPAPAGEADEETGEAAGEAAGSALTDLSSAEPLPEDELAPPDGEFTEEQREFLVERVPAGVAPGAVLDQGMAACERLGYLARHAPEAIPEAVAAGEIPEAEAAVTHLCPEYAESLAPAG</sequence>
<reference evidence="4" key="1">
    <citation type="submission" date="2023-07" db="EMBL/GenBank/DDBJ databases">
        <title>30 novel species of actinomycetes from the DSMZ collection.</title>
        <authorList>
            <person name="Nouioui I."/>
        </authorList>
    </citation>
    <scope>NUCLEOTIDE SEQUENCE [LARGE SCALE GENOMIC DNA]</scope>
    <source>
        <strain evidence="4">DSM 44915</strain>
    </source>
</reference>
<gene>
    <name evidence="3" type="ORF">RM844_00745</name>
</gene>
<keyword evidence="4" id="KW-1185">Reference proteome</keyword>
<keyword evidence="2" id="KW-0732">Signal</keyword>